<dbReference type="RefSeq" id="WP_134358958.1">
    <property type="nucleotide sequence ID" value="NZ_CP038033.1"/>
</dbReference>
<keyword evidence="1" id="KW-0472">Membrane</keyword>
<keyword evidence="1" id="KW-0812">Transmembrane</keyword>
<dbReference type="Proteomes" id="UP000294325">
    <property type="component" value="Chromosome"/>
</dbReference>
<proteinExistence type="predicted"/>
<feature type="transmembrane region" description="Helical" evidence="1">
    <location>
        <begin position="45"/>
        <end position="62"/>
    </location>
</feature>
<dbReference type="InterPro" id="IPR005530">
    <property type="entry name" value="SPW"/>
</dbReference>
<evidence type="ECO:0000313" key="3">
    <source>
        <dbReference type="EMBL" id="QBQ55701.1"/>
    </source>
</evidence>
<feature type="domain" description="SPW repeat-containing integral membrane" evidence="2">
    <location>
        <begin position="18"/>
        <end position="117"/>
    </location>
</feature>
<evidence type="ECO:0000256" key="1">
    <source>
        <dbReference type="SAM" id="Phobius"/>
    </source>
</evidence>
<keyword evidence="4" id="KW-1185">Reference proteome</keyword>
<protein>
    <recommendedName>
        <fullName evidence="2">SPW repeat-containing integral membrane domain-containing protein</fullName>
    </recommendedName>
</protein>
<feature type="transmembrane region" description="Helical" evidence="1">
    <location>
        <begin position="74"/>
        <end position="94"/>
    </location>
</feature>
<name>A0A4P7BZY3_9GAMM</name>
<feature type="transmembrane region" description="Helical" evidence="1">
    <location>
        <begin position="21"/>
        <end position="39"/>
    </location>
</feature>
<dbReference type="AlphaFoldDB" id="A0A4P7BZY3"/>
<feature type="transmembrane region" description="Helical" evidence="1">
    <location>
        <begin position="106"/>
        <end position="124"/>
    </location>
</feature>
<evidence type="ECO:0000259" key="2">
    <source>
        <dbReference type="Pfam" id="PF03779"/>
    </source>
</evidence>
<dbReference type="OrthoDB" id="9814124at2"/>
<sequence>MAKTTYANYEEAREEVHWSSGINIIAGVWLIIAPFALGYTDMANALWNDIILGIAVFILAIVRTNAPLQYEPVGWTNIVLGLWLIIAPFVLDYTGINATAAMWNDIFLGSIIAILAAISVYATHRARRAMTGTRTAEELRRTR</sequence>
<dbReference type="KEGG" id="nwr:E3U44_15180"/>
<keyword evidence="1" id="KW-1133">Transmembrane helix</keyword>
<organism evidence="3 4">
    <name type="scientific">Nitrosococcus wardiae</name>
    <dbReference type="NCBI Taxonomy" id="1814290"/>
    <lineage>
        <taxon>Bacteria</taxon>
        <taxon>Pseudomonadati</taxon>
        <taxon>Pseudomonadota</taxon>
        <taxon>Gammaproteobacteria</taxon>
        <taxon>Chromatiales</taxon>
        <taxon>Chromatiaceae</taxon>
        <taxon>Nitrosococcus</taxon>
    </lineage>
</organism>
<evidence type="ECO:0000313" key="4">
    <source>
        <dbReference type="Proteomes" id="UP000294325"/>
    </source>
</evidence>
<dbReference type="Pfam" id="PF03779">
    <property type="entry name" value="SPW"/>
    <property type="match status" value="1"/>
</dbReference>
<reference evidence="3 4" key="1">
    <citation type="submission" date="2019-03" db="EMBL/GenBank/DDBJ databases">
        <title>The genome sequence of Nitrosococcus wardiae strain D1FHST reveals the archetypal metabolic capacity of ammonia-oxidizing Gammaproteobacteria.</title>
        <authorList>
            <person name="Wang L."/>
            <person name="Lim C.K."/>
            <person name="Hanson T.E."/>
            <person name="Dang H."/>
            <person name="Klotz M.G."/>
        </authorList>
    </citation>
    <scope>NUCLEOTIDE SEQUENCE [LARGE SCALE GENOMIC DNA]</scope>
    <source>
        <strain evidence="3 4">D1FHS</strain>
    </source>
</reference>
<gene>
    <name evidence="3" type="ORF">E3U44_15180</name>
</gene>
<dbReference type="EMBL" id="CP038033">
    <property type="protein sequence ID" value="QBQ55701.1"/>
    <property type="molecule type" value="Genomic_DNA"/>
</dbReference>
<accession>A0A4P7BZY3</accession>